<dbReference type="RefSeq" id="WP_012036323.1">
    <property type="nucleotide sequence ID" value="NC_009464.1"/>
</dbReference>
<feature type="transmembrane region" description="Helical" evidence="7">
    <location>
        <begin position="1013"/>
        <end position="1034"/>
    </location>
</feature>
<proteinExistence type="inferred from homology"/>
<evidence type="ECO:0000256" key="4">
    <source>
        <dbReference type="ARBA" id="ARBA00022692"/>
    </source>
</evidence>
<feature type="transmembrane region" description="Helical" evidence="7">
    <location>
        <begin position="751"/>
        <end position="781"/>
    </location>
</feature>
<sequence>MFKELGQFITRHPVAVIAVWIIILLAAVPLAITFGDRLSYNMETFIPDDLESVKTGDVYESLFPDTAKSQIIVAVVSENKTASALFIDELNQSINNGSVKNITSTSSIYDIQREALVNASPDLHAGLHDLYNNTTSVNRELYNATRDLADASRDVYYLRDNVTKINSELYTAWGQAAGASQQMYDARAGIETAYDGMAQMKGIGDVLFGLPAGYARAWDDIGAANTSMDEGARKAAAYNQIAGTVPSGPAQQLAIGYLQAFNSTWTTPSGSSVQHASDIVKGGFAANFINSAPASAEEKQMMQAILDSFPSIQAYQDASTRKNVFVGMVMSQGGMTSDADRARMNAIYDQVESGNRDIDGLTLGFVTAGMDGDAASQARELYGLGNDRNRIGSYVVDKAVSAQNNSTVKDLIRDAWNLGPQATNETFDKYIIGKATEDMNESEKADFLVIYGWGPNPGATVIRDYVLGKAGEDLNQTERDFLADVYDLGDNPGDATVKAFVVGKVNDELNLTGNLSYMYALLDLDRNATKAEVEAFAADWAATHDYTNPQLMPDSVVKNLAAGNLTMFVVSTSDSDESLSAKNNVIAIRACVDGLESRPEYGEVDAHVTGSTAMSLDAEAAAMADVNNIDRIAIVLILILLGLYFRSFLTPFVPLLTIGIAIVAAFGGLTLLSYVMPMYSLIMTFVMVIMLGAGTDYCVFLLSRYSEERSKGVEQKESIITAVEHAGKSIVSSGSTAMIGFGALLLVDRGIFGGIGISVAVGIFCAILVATTLLPAVLTLVGDRLFWPRKLYNSGDSSIVKNLWSRITRQVLKHSRLVLIAAILVSIPAVLLATQITLGNDFVSMMSPGIESKQGFDAINAAMGSGSIDRVMILATLPQNVTDASGNYTAASLDTIEHLSGVIAGIHSIDKVNSPTRPEGATINYNNLSVYSMTEKEYYRSYMTDSLGNDDRTVVLYASFKGSPYSDENMQSVDEIRAKLADYTAATGVTTMVGGSVAGIYDYQKSCTSNYPLVYLAVFVGIFLVLAAVLRSVFTPLRLIITLLMSVVWTLGAYVLIMQIMFGYVTSWILPIFLFCALMGLGVDYDIFLVSRVREEVMKGKSDEEAIETAVESTGSIITLCGAVMASAFGSMLLSTSAELQEFGFVLSLAIILDATVIRLMLVPAIMVLMKKYNWWMPFVGHAKDKRP</sequence>
<feature type="transmembrane region" description="Helical" evidence="7">
    <location>
        <begin position="681"/>
        <end position="705"/>
    </location>
</feature>
<keyword evidence="5 7" id="KW-1133">Transmembrane helix</keyword>
<feature type="transmembrane region" description="Helical" evidence="7">
    <location>
        <begin position="12"/>
        <end position="32"/>
    </location>
</feature>
<dbReference type="InterPro" id="IPR050545">
    <property type="entry name" value="Mycobact_MmpL"/>
</dbReference>
<dbReference type="InterPro" id="IPR004869">
    <property type="entry name" value="MMPL_dom"/>
</dbReference>
<dbReference type="SUPFAM" id="SSF82866">
    <property type="entry name" value="Multidrug efflux transporter AcrB transmembrane domain"/>
    <property type="match status" value="2"/>
</dbReference>
<dbReference type="EMBL" id="AM114193">
    <property type="protein sequence ID" value="CAJ36193.1"/>
    <property type="molecule type" value="Genomic_DNA"/>
</dbReference>
<keyword evidence="4 7" id="KW-0812">Transmembrane</keyword>
<dbReference type="Proteomes" id="UP000000663">
    <property type="component" value="Chromosome"/>
</dbReference>
<reference evidence="9 10" key="1">
    <citation type="journal article" date="2006" name="Science">
        <title>Genome of rice cluster I archaea -- the key methane producers in the rice rhizosphere.</title>
        <authorList>
            <person name="Erkel C."/>
            <person name="Kube M."/>
            <person name="Reinhardt R."/>
            <person name="Liesack W."/>
        </authorList>
    </citation>
    <scope>NUCLEOTIDE SEQUENCE [LARGE SCALE GENOMIC DNA]</scope>
    <source>
        <strain evidence="10">DSM 22066 / NBRC 105507 / MRE50</strain>
    </source>
</reference>
<keyword evidence="3" id="KW-1003">Cell membrane</keyword>
<evidence type="ECO:0000256" key="1">
    <source>
        <dbReference type="ARBA" id="ARBA00004651"/>
    </source>
</evidence>
<feature type="transmembrane region" description="Helical" evidence="7">
    <location>
        <begin position="726"/>
        <end position="745"/>
    </location>
</feature>
<keyword evidence="6 7" id="KW-0472">Membrane</keyword>
<dbReference type="PANTHER" id="PTHR33406">
    <property type="entry name" value="MEMBRANE PROTEIN MJ1562-RELATED"/>
    <property type="match status" value="1"/>
</dbReference>
<feature type="transmembrane region" description="Helical" evidence="7">
    <location>
        <begin position="1068"/>
        <end position="1089"/>
    </location>
</feature>
<evidence type="ECO:0000256" key="7">
    <source>
        <dbReference type="SAM" id="Phobius"/>
    </source>
</evidence>
<comment type="subcellular location">
    <subcellularLocation>
        <location evidence="1">Cell membrane</location>
        <topology evidence="1">Multi-pass membrane protein</topology>
    </subcellularLocation>
</comment>
<dbReference type="eggNOG" id="arCOG02175">
    <property type="taxonomic scope" value="Archaea"/>
</dbReference>
<feature type="domain" description="SSD" evidence="8">
    <location>
        <begin position="1040"/>
        <end position="1168"/>
    </location>
</feature>
<evidence type="ECO:0000256" key="2">
    <source>
        <dbReference type="ARBA" id="ARBA00010157"/>
    </source>
</evidence>
<evidence type="ECO:0000313" key="10">
    <source>
        <dbReference type="Proteomes" id="UP000000663"/>
    </source>
</evidence>
<feature type="domain" description="SSD" evidence="8">
    <location>
        <begin position="655"/>
        <end position="780"/>
    </location>
</feature>
<accession>Q0W600</accession>
<dbReference type="KEGG" id="rci:RCIX823"/>
<evidence type="ECO:0000259" key="8">
    <source>
        <dbReference type="PROSITE" id="PS50156"/>
    </source>
</evidence>
<comment type="similarity">
    <text evidence="2">Belongs to the resistance-nodulation-cell division (RND) (TC 2.A.6) family. MmpL subfamily.</text>
</comment>
<feature type="transmembrane region" description="Helical" evidence="7">
    <location>
        <begin position="652"/>
        <end position="675"/>
    </location>
</feature>
<gene>
    <name evidence="9" type="ORF">RCIX823</name>
</gene>
<feature type="transmembrane region" description="Helical" evidence="7">
    <location>
        <begin position="629"/>
        <end position="645"/>
    </location>
</feature>
<evidence type="ECO:0000256" key="5">
    <source>
        <dbReference type="ARBA" id="ARBA00022989"/>
    </source>
</evidence>
<feature type="transmembrane region" description="Helical" evidence="7">
    <location>
        <begin position="1145"/>
        <end position="1169"/>
    </location>
</feature>
<feature type="transmembrane region" description="Helical" evidence="7">
    <location>
        <begin position="1110"/>
        <end position="1133"/>
    </location>
</feature>
<evidence type="ECO:0000256" key="3">
    <source>
        <dbReference type="ARBA" id="ARBA00022475"/>
    </source>
</evidence>
<keyword evidence="10" id="KW-1185">Reference proteome</keyword>
<organism evidence="9 10">
    <name type="scientific">Methanocella arvoryzae (strain DSM 22066 / NBRC 105507 / MRE50)</name>
    <dbReference type="NCBI Taxonomy" id="351160"/>
    <lineage>
        <taxon>Archaea</taxon>
        <taxon>Methanobacteriati</taxon>
        <taxon>Methanobacteriota</taxon>
        <taxon>Stenosarchaea group</taxon>
        <taxon>Methanomicrobia</taxon>
        <taxon>Methanocellales</taxon>
        <taxon>Methanocellaceae</taxon>
        <taxon>Methanocella</taxon>
    </lineage>
</organism>
<name>Q0W600_METAR</name>
<evidence type="ECO:0000256" key="6">
    <source>
        <dbReference type="ARBA" id="ARBA00023136"/>
    </source>
</evidence>
<dbReference type="OrthoDB" id="42357at2157"/>
<dbReference type="STRING" id="351160.RCIX823"/>
<evidence type="ECO:0000313" key="9">
    <source>
        <dbReference type="EMBL" id="CAJ36193.1"/>
    </source>
</evidence>
<dbReference type="GeneID" id="5144959"/>
<feature type="transmembrane region" description="Helical" evidence="7">
    <location>
        <begin position="817"/>
        <end position="838"/>
    </location>
</feature>
<dbReference type="PANTHER" id="PTHR33406:SF6">
    <property type="entry name" value="MEMBRANE PROTEIN YDGH-RELATED"/>
    <property type="match status" value="1"/>
</dbReference>
<dbReference type="Gene3D" id="1.20.1640.10">
    <property type="entry name" value="Multidrug efflux transporter AcrB transmembrane domain"/>
    <property type="match status" value="2"/>
</dbReference>
<protein>
    <submittedName>
        <fullName evidence="9">Predicted drug exporter (Acriflavin resistance protein family)</fullName>
    </submittedName>
</protein>
<dbReference type="GO" id="GO:0005886">
    <property type="term" value="C:plasma membrane"/>
    <property type="evidence" value="ECO:0007669"/>
    <property type="project" value="UniProtKB-SubCell"/>
</dbReference>
<feature type="transmembrane region" description="Helical" evidence="7">
    <location>
        <begin position="1041"/>
        <end position="1062"/>
    </location>
</feature>
<dbReference type="Pfam" id="PF03176">
    <property type="entry name" value="MMPL"/>
    <property type="match status" value="2"/>
</dbReference>
<dbReference type="InterPro" id="IPR000731">
    <property type="entry name" value="SSD"/>
</dbReference>
<dbReference type="AlphaFoldDB" id="Q0W600"/>
<dbReference type="PROSITE" id="PS50156">
    <property type="entry name" value="SSD"/>
    <property type="match status" value="2"/>
</dbReference>